<accession>A0ACC3TES0</accession>
<protein>
    <submittedName>
        <fullName evidence="1">Uncharacterized protein</fullName>
    </submittedName>
</protein>
<gene>
    <name evidence="1" type="ORF">V1517DRAFT_349146</name>
</gene>
<keyword evidence="2" id="KW-1185">Reference proteome</keyword>
<comment type="caution">
    <text evidence="1">The sequence shown here is derived from an EMBL/GenBank/DDBJ whole genome shotgun (WGS) entry which is preliminary data.</text>
</comment>
<name>A0ACC3TES0_9ASCO</name>
<proteinExistence type="predicted"/>
<evidence type="ECO:0000313" key="1">
    <source>
        <dbReference type="EMBL" id="KAK9319372.1"/>
    </source>
</evidence>
<organism evidence="1 2">
    <name type="scientific">Lipomyces orientalis</name>
    <dbReference type="NCBI Taxonomy" id="1233043"/>
    <lineage>
        <taxon>Eukaryota</taxon>
        <taxon>Fungi</taxon>
        <taxon>Dikarya</taxon>
        <taxon>Ascomycota</taxon>
        <taxon>Saccharomycotina</taxon>
        <taxon>Lipomycetes</taxon>
        <taxon>Lipomycetales</taxon>
        <taxon>Lipomycetaceae</taxon>
        <taxon>Lipomyces</taxon>
    </lineage>
</organism>
<dbReference type="EMBL" id="MU970193">
    <property type="protein sequence ID" value="KAK9319372.1"/>
    <property type="molecule type" value="Genomic_DNA"/>
</dbReference>
<dbReference type="Proteomes" id="UP001489719">
    <property type="component" value="Unassembled WGS sequence"/>
</dbReference>
<sequence>MSSHQAGPKNILILGASRGIGLGLVQKSLSAYPSATVYATIRSSKTASGLQSLADQNPERLVVLEADVTNEKSVAELRDRIARRTSSLDQVIYNAGVLIGWAAVTKVGLEALKQSIEVNVYGAYTAATTFSPFVERSDYPNRVFVLLGSSFGSITTAKENFDFHNAAFGTEGVNNTAVYDISKTAEARLAIEFDLELRPRGVPFLLAHPGLPKTDMNALGTISVDTSTDGLVNVIGAYSADRKERFLDYSGEEVPW</sequence>
<evidence type="ECO:0000313" key="2">
    <source>
        <dbReference type="Proteomes" id="UP001489719"/>
    </source>
</evidence>
<reference evidence="2" key="1">
    <citation type="journal article" date="2024" name="Front. Bioeng. Biotechnol.">
        <title>Genome-scale model development and genomic sequencing of the oleaginous clade Lipomyces.</title>
        <authorList>
            <person name="Czajka J.J."/>
            <person name="Han Y."/>
            <person name="Kim J."/>
            <person name="Mondo S.J."/>
            <person name="Hofstad B.A."/>
            <person name="Robles A."/>
            <person name="Haridas S."/>
            <person name="Riley R."/>
            <person name="LaButti K."/>
            <person name="Pangilinan J."/>
            <person name="Andreopoulos W."/>
            <person name="Lipzen A."/>
            <person name="Yan J."/>
            <person name="Wang M."/>
            <person name="Ng V."/>
            <person name="Grigoriev I.V."/>
            <person name="Spatafora J.W."/>
            <person name="Magnuson J.K."/>
            <person name="Baker S.E."/>
            <person name="Pomraning K.R."/>
        </authorList>
    </citation>
    <scope>NUCLEOTIDE SEQUENCE [LARGE SCALE GENOMIC DNA]</scope>
    <source>
        <strain evidence="2">CBS 10300</strain>
    </source>
</reference>